<keyword evidence="8" id="KW-1133">Transmembrane helix</keyword>
<dbReference type="STRING" id="467210.HMPREF1866_01466"/>
<keyword evidence="4 6" id="KW-0689">Ribosomal protein</keyword>
<evidence type="ECO:0000256" key="5">
    <source>
        <dbReference type="ARBA" id="ARBA00023274"/>
    </source>
</evidence>
<dbReference type="EMBL" id="LSDA01000091">
    <property type="protein sequence ID" value="KXB57383.1"/>
    <property type="molecule type" value="Genomic_DNA"/>
</dbReference>
<dbReference type="PANTHER" id="PTHR21349:SF0">
    <property type="entry name" value="LARGE RIBOSOMAL SUBUNIT PROTEIN BL21M"/>
    <property type="match status" value="1"/>
</dbReference>
<keyword evidence="2 6" id="KW-0699">rRNA-binding</keyword>
<keyword evidence="3 6" id="KW-0694">RNA-binding</keyword>
<comment type="function">
    <text evidence="6 7">This protein binds to 23S rRNA in the presence of protein L20.</text>
</comment>
<evidence type="ECO:0000256" key="4">
    <source>
        <dbReference type="ARBA" id="ARBA00022980"/>
    </source>
</evidence>
<evidence type="ECO:0000313" key="9">
    <source>
        <dbReference type="EMBL" id="KXB57383.1"/>
    </source>
</evidence>
<accession>A0A133ZPM1</accession>
<evidence type="ECO:0000256" key="6">
    <source>
        <dbReference type="HAMAP-Rule" id="MF_01363"/>
    </source>
</evidence>
<protein>
    <recommendedName>
        <fullName evidence="6">Large ribosomal subunit protein bL21</fullName>
    </recommendedName>
</protein>
<name>A0A133ZPM1_9FIRM</name>
<gene>
    <name evidence="6" type="primary">rplU</name>
    <name evidence="9" type="ORF">HMPREF1866_01466</name>
</gene>
<feature type="transmembrane region" description="Helical" evidence="8">
    <location>
        <begin position="15"/>
        <end position="34"/>
    </location>
</feature>
<dbReference type="InterPro" id="IPR001787">
    <property type="entry name" value="Ribosomal_bL21"/>
</dbReference>
<keyword evidence="10" id="KW-1185">Reference proteome</keyword>
<dbReference type="GO" id="GO:0005737">
    <property type="term" value="C:cytoplasm"/>
    <property type="evidence" value="ECO:0007669"/>
    <property type="project" value="UniProtKB-ARBA"/>
</dbReference>
<comment type="caution">
    <text evidence="9">The sequence shown here is derived from an EMBL/GenBank/DDBJ whole genome shotgun (WGS) entry which is preliminary data.</text>
</comment>
<keyword evidence="8" id="KW-0472">Membrane</keyword>
<dbReference type="AlphaFoldDB" id="A0A133ZPM1"/>
<keyword evidence="5 6" id="KW-0687">Ribonucleoprotein</keyword>
<dbReference type="GO" id="GO:0006412">
    <property type="term" value="P:translation"/>
    <property type="evidence" value="ECO:0007669"/>
    <property type="project" value="UniProtKB-UniRule"/>
</dbReference>
<dbReference type="GO" id="GO:0005840">
    <property type="term" value="C:ribosome"/>
    <property type="evidence" value="ECO:0007669"/>
    <property type="project" value="UniProtKB-KW"/>
</dbReference>
<sequence>MPLNVGFKLDFKHQFWRVMIIGGILMYAIIATGGKQYKVSEGDIIRVEKLGKADGEAVTFDQVLALNDGELKVGTPTVTGATVSASVLREGKAKKVIVYKYKPKKGHHKKNGHRQQFTEVKIEKINA</sequence>
<dbReference type="NCBIfam" id="TIGR00061">
    <property type="entry name" value="L21"/>
    <property type="match status" value="1"/>
</dbReference>
<dbReference type="Proteomes" id="UP000070394">
    <property type="component" value="Unassembled WGS sequence"/>
</dbReference>
<dbReference type="InterPro" id="IPR018258">
    <property type="entry name" value="Ribosomal_bL21_CS"/>
</dbReference>
<dbReference type="InterPro" id="IPR036164">
    <property type="entry name" value="bL21-like_sf"/>
</dbReference>
<evidence type="ECO:0000256" key="2">
    <source>
        <dbReference type="ARBA" id="ARBA00022730"/>
    </source>
</evidence>
<comment type="similarity">
    <text evidence="1 6 7">Belongs to the bacterial ribosomal protein bL21 family.</text>
</comment>
<dbReference type="GO" id="GO:1990904">
    <property type="term" value="C:ribonucleoprotein complex"/>
    <property type="evidence" value="ECO:0007669"/>
    <property type="project" value="UniProtKB-KW"/>
</dbReference>
<organism evidence="9 10">
    <name type="scientific">Lachnoanaerobaculum saburreum</name>
    <dbReference type="NCBI Taxonomy" id="467210"/>
    <lineage>
        <taxon>Bacteria</taxon>
        <taxon>Bacillati</taxon>
        <taxon>Bacillota</taxon>
        <taxon>Clostridia</taxon>
        <taxon>Lachnospirales</taxon>
        <taxon>Lachnospiraceae</taxon>
        <taxon>Lachnoanaerobaculum</taxon>
    </lineage>
</organism>
<dbReference type="PATRIC" id="fig|467210.3.peg.1455"/>
<dbReference type="GO" id="GO:0003735">
    <property type="term" value="F:structural constituent of ribosome"/>
    <property type="evidence" value="ECO:0007669"/>
    <property type="project" value="InterPro"/>
</dbReference>
<dbReference type="PANTHER" id="PTHR21349">
    <property type="entry name" value="50S RIBOSOMAL PROTEIN L21"/>
    <property type="match status" value="1"/>
</dbReference>
<dbReference type="Pfam" id="PF00829">
    <property type="entry name" value="Ribosomal_L21p"/>
    <property type="match status" value="1"/>
</dbReference>
<reference evidence="10" key="1">
    <citation type="submission" date="2016-01" db="EMBL/GenBank/DDBJ databases">
        <authorList>
            <person name="Mitreva M."/>
            <person name="Pepin K.H."/>
            <person name="Mihindukulasuriya K.A."/>
            <person name="Fulton R."/>
            <person name="Fronick C."/>
            <person name="O'Laughlin M."/>
            <person name="Miner T."/>
            <person name="Herter B."/>
            <person name="Rosa B.A."/>
            <person name="Cordes M."/>
            <person name="Tomlinson C."/>
            <person name="Wollam A."/>
            <person name="Palsikar V.B."/>
            <person name="Mardis E.R."/>
            <person name="Wilson R.K."/>
        </authorList>
    </citation>
    <scope>NUCLEOTIDE SEQUENCE [LARGE SCALE GENOMIC DNA]</scope>
    <source>
        <strain evidence="10">DNF00896</strain>
    </source>
</reference>
<comment type="subunit">
    <text evidence="6">Part of the 50S ribosomal subunit. Contacts protein L20.</text>
</comment>
<proteinExistence type="inferred from homology"/>
<evidence type="ECO:0000256" key="7">
    <source>
        <dbReference type="RuleBase" id="RU000562"/>
    </source>
</evidence>
<dbReference type="InterPro" id="IPR028909">
    <property type="entry name" value="bL21-like"/>
</dbReference>
<evidence type="ECO:0000313" key="10">
    <source>
        <dbReference type="Proteomes" id="UP000070394"/>
    </source>
</evidence>
<dbReference type="GO" id="GO:0019843">
    <property type="term" value="F:rRNA binding"/>
    <property type="evidence" value="ECO:0007669"/>
    <property type="project" value="UniProtKB-UniRule"/>
</dbReference>
<dbReference type="SUPFAM" id="SSF141091">
    <property type="entry name" value="L21p-like"/>
    <property type="match status" value="1"/>
</dbReference>
<evidence type="ECO:0000256" key="3">
    <source>
        <dbReference type="ARBA" id="ARBA00022884"/>
    </source>
</evidence>
<dbReference type="PROSITE" id="PS01169">
    <property type="entry name" value="RIBOSOMAL_L21"/>
    <property type="match status" value="1"/>
</dbReference>
<evidence type="ECO:0000256" key="1">
    <source>
        <dbReference type="ARBA" id="ARBA00008563"/>
    </source>
</evidence>
<evidence type="ECO:0000256" key="8">
    <source>
        <dbReference type="SAM" id="Phobius"/>
    </source>
</evidence>
<dbReference type="HAMAP" id="MF_01363">
    <property type="entry name" value="Ribosomal_bL21"/>
    <property type="match status" value="1"/>
</dbReference>
<keyword evidence="8" id="KW-0812">Transmembrane</keyword>